<evidence type="ECO:0000313" key="3">
    <source>
        <dbReference type="Proteomes" id="UP000184212"/>
    </source>
</evidence>
<evidence type="ECO:0000259" key="1">
    <source>
        <dbReference type="Pfam" id="PF00109"/>
    </source>
</evidence>
<dbReference type="EMBL" id="FQWQ01000002">
    <property type="protein sequence ID" value="SHH13768.1"/>
    <property type="molecule type" value="Genomic_DNA"/>
</dbReference>
<sequence>MAIYIKGKGNISPQQTWGDSPLLETPVLANGNRFACVEPDYTQFMDVRQLRRMSRILKMGVASGSMALKDAGITVPDGIITGTSYGCLEDTGIFLSKMISNVEHALNPTPFIQSTHNTIGSQIALLLQCQGYNQTYTQRAFSFENALLDALMELQETPAQYFLVGAADEITDTSHAIQQRFGIFTDEHHAGAINGEGVAYFVLSGEKSSQDKVSIHSLATFYNADETALNNGVHQFLADANLKAADIDLLLMGTQGDASEEAVLQSTAGSLFPSSAKGHFKHLSGEYPTATAFAVWLAARMIETQTVPESVSIGKANRPLQRVLIFNSYFGKYHSLILLEAC</sequence>
<organism evidence="2 3">
    <name type="scientific">Chryseolinea serpens</name>
    <dbReference type="NCBI Taxonomy" id="947013"/>
    <lineage>
        <taxon>Bacteria</taxon>
        <taxon>Pseudomonadati</taxon>
        <taxon>Bacteroidota</taxon>
        <taxon>Cytophagia</taxon>
        <taxon>Cytophagales</taxon>
        <taxon>Fulvivirgaceae</taxon>
        <taxon>Chryseolinea</taxon>
    </lineage>
</organism>
<keyword evidence="3" id="KW-1185">Reference proteome</keyword>
<dbReference type="Pfam" id="PF00109">
    <property type="entry name" value="ketoacyl-synt"/>
    <property type="match status" value="1"/>
</dbReference>
<dbReference type="RefSeq" id="WP_084138123.1">
    <property type="nucleotide sequence ID" value="NZ_FQWQ01000002.1"/>
</dbReference>
<dbReference type="Proteomes" id="UP000184212">
    <property type="component" value="Unassembled WGS sequence"/>
</dbReference>
<feature type="domain" description="Beta-ketoacyl synthase-like N-terminal" evidence="1">
    <location>
        <begin position="46"/>
        <end position="204"/>
    </location>
</feature>
<dbReference type="SUPFAM" id="SSF53901">
    <property type="entry name" value="Thiolase-like"/>
    <property type="match status" value="2"/>
</dbReference>
<name>A0A1M5QIK1_9BACT</name>
<accession>A0A1M5QIK1</accession>
<dbReference type="InterPro" id="IPR014030">
    <property type="entry name" value="Ketoacyl_synth_N"/>
</dbReference>
<dbReference type="AlphaFoldDB" id="A0A1M5QIK1"/>
<dbReference type="InterPro" id="IPR016039">
    <property type="entry name" value="Thiolase-like"/>
</dbReference>
<dbReference type="GO" id="GO:0016746">
    <property type="term" value="F:acyltransferase activity"/>
    <property type="evidence" value="ECO:0007669"/>
    <property type="project" value="InterPro"/>
</dbReference>
<reference evidence="2 3" key="1">
    <citation type="submission" date="2016-11" db="EMBL/GenBank/DDBJ databases">
        <authorList>
            <person name="Jaros S."/>
            <person name="Januszkiewicz K."/>
            <person name="Wedrychowicz H."/>
        </authorList>
    </citation>
    <scope>NUCLEOTIDE SEQUENCE [LARGE SCALE GENOMIC DNA]</scope>
    <source>
        <strain evidence="2 3">DSM 24574</strain>
    </source>
</reference>
<proteinExistence type="predicted"/>
<dbReference type="STRING" id="947013.SAMN04488109_2831"/>
<evidence type="ECO:0000313" key="2">
    <source>
        <dbReference type="EMBL" id="SHH13768.1"/>
    </source>
</evidence>
<gene>
    <name evidence="2" type="ORF">SAMN04488109_2831</name>
</gene>
<protein>
    <submittedName>
        <fullName evidence="2">3-oxoacyl-(Acyl-carrier-protein) synthase</fullName>
    </submittedName>
</protein>
<dbReference type="OrthoDB" id="1404523at2"/>
<dbReference type="Gene3D" id="3.40.47.10">
    <property type="match status" value="1"/>
</dbReference>